<feature type="chain" id="PRO_5041939128" evidence="17">
    <location>
        <begin position="23"/>
        <end position="407"/>
    </location>
</feature>
<evidence type="ECO:0000256" key="6">
    <source>
        <dbReference type="ARBA" id="ARBA00022622"/>
    </source>
</evidence>
<evidence type="ECO:0000313" key="19">
    <source>
        <dbReference type="EMBL" id="KAH8696554.1"/>
    </source>
</evidence>
<feature type="disulfide bond" evidence="14">
    <location>
        <begin position="51"/>
        <end position="84"/>
    </location>
</feature>
<dbReference type="PANTHER" id="PTHR33048">
    <property type="entry name" value="PTH11-LIKE INTEGRAL MEMBRANE PROTEIN (AFU_ORTHOLOGUE AFUA_5G11245)"/>
    <property type="match status" value="1"/>
</dbReference>
<evidence type="ECO:0000256" key="4">
    <source>
        <dbReference type="ARBA" id="ARBA00010031"/>
    </source>
</evidence>
<feature type="transmembrane region" description="Helical" evidence="16">
    <location>
        <begin position="131"/>
        <end position="148"/>
    </location>
</feature>
<keyword evidence="20" id="KW-1185">Reference proteome</keyword>
<dbReference type="InterPro" id="IPR008427">
    <property type="entry name" value="Extracellular_membr_CFEM_dom"/>
</dbReference>
<evidence type="ECO:0000256" key="12">
    <source>
        <dbReference type="ARBA" id="ARBA00023288"/>
    </source>
</evidence>
<feature type="transmembrane region" description="Helical" evidence="16">
    <location>
        <begin position="289"/>
        <end position="308"/>
    </location>
</feature>
<evidence type="ECO:0000256" key="5">
    <source>
        <dbReference type="ARBA" id="ARBA00022525"/>
    </source>
</evidence>
<dbReference type="EMBL" id="JAJTJA010000007">
    <property type="protein sequence ID" value="KAH8696554.1"/>
    <property type="molecule type" value="Genomic_DNA"/>
</dbReference>
<dbReference type="GeneID" id="70246695"/>
<comment type="caution">
    <text evidence="14">Lacks conserved residue(s) required for the propagation of feature annotation.</text>
</comment>
<keyword evidence="9 16" id="KW-1133">Transmembrane helix</keyword>
<evidence type="ECO:0000256" key="7">
    <source>
        <dbReference type="ARBA" id="ARBA00022692"/>
    </source>
</evidence>
<feature type="disulfide bond" evidence="14">
    <location>
        <begin position="42"/>
        <end position="49"/>
    </location>
</feature>
<dbReference type="SMART" id="SM00747">
    <property type="entry name" value="CFEM"/>
    <property type="match status" value="1"/>
</dbReference>
<dbReference type="Proteomes" id="UP001201262">
    <property type="component" value="Unassembled WGS sequence"/>
</dbReference>
<evidence type="ECO:0000256" key="13">
    <source>
        <dbReference type="ARBA" id="ARBA00038359"/>
    </source>
</evidence>
<feature type="disulfide bond" evidence="14">
    <location>
        <begin position="28"/>
        <end position="68"/>
    </location>
</feature>
<keyword evidence="6" id="KW-0325">Glycoprotein</keyword>
<dbReference type="GO" id="GO:0005576">
    <property type="term" value="C:extracellular region"/>
    <property type="evidence" value="ECO:0007669"/>
    <property type="project" value="UniProtKB-SubCell"/>
</dbReference>
<evidence type="ECO:0000256" key="8">
    <source>
        <dbReference type="ARBA" id="ARBA00022729"/>
    </source>
</evidence>
<dbReference type="PANTHER" id="PTHR33048:SF143">
    <property type="entry name" value="EXTRACELLULAR MEMBRANE PROTEIN CFEM DOMAIN-CONTAINING PROTEIN-RELATED"/>
    <property type="match status" value="1"/>
</dbReference>
<reference evidence="19" key="1">
    <citation type="submission" date="2021-12" db="EMBL/GenBank/DDBJ databases">
        <title>Convergent genome expansion in fungi linked to evolution of root-endophyte symbiosis.</title>
        <authorList>
            <consortium name="DOE Joint Genome Institute"/>
            <person name="Ke Y.-H."/>
            <person name="Bonito G."/>
            <person name="Liao H.-L."/>
            <person name="Looney B."/>
            <person name="Rojas-Flechas A."/>
            <person name="Nash J."/>
            <person name="Hameed K."/>
            <person name="Schadt C."/>
            <person name="Martin F."/>
            <person name="Crous P.W."/>
            <person name="Miettinen O."/>
            <person name="Magnuson J.K."/>
            <person name="Labbe J."/>
            <person name="Jacobson D."/>
            <person name="Doktycz M.J."/>
            <person name="Veneault-Fourrey C."/>
            <person name="Kuo A."/>
            <person name="Mondo S."/>
            <person name="Calhoun S."/>
            <person name="Riley R."/>
            <person name="Ohm R."/>
            <person name="LaButti K."/>
            <person name="Andreopoulos B."/>
            <person name="Pangilinan J."/>
            <person name="Nolan M."/>
            <person name="Tritt A."/>
            <person name="Clum A."/>
            <person name="Lipzen A."/>
            <person name="Daum C."/>
            <person name="Barry K."/>
            <person name="Grigoriev I.V."/>
            <person name="Vilgalys R."/>
        </authorList>
    </citation>
    <scope>NUCLEOTIDE SEQUENCE</scope>
    <source>
        <strain evidence="19">PMI_201</strain>
    </source>
</reference>
<accession>A0AAD4KV08</accession>
<feature type="transmembrane region" description="Helical" evidence="16">
    <location>
        <begin position="253"/>
        <end position="277"/>
    </location>
</feature>
<feature type="disulfide bond" evidence="14">
    <location>
        <begin position="32"/>
        <end position="63"/>
    </location>
</feature>
<evidence type="ECO:0000313" key="20">
    <source>
        <dbReference type="Proteomes" id="UP001201262"/>
    </source>
</evidence>
<evidence type="ECO:0000256" key="11">
    <source>
        <dbReference type="ARBA" id="ARBA00023157"/>
    </source>
</evidence>
<feature type="signal peptide" evidence="17">
    <location>
        <begin position="1"/>
        <end position="22"/>
    </location>
</feature>
<comment type="subcellular location">
    <subcellularLocation>
        <location evidence="2">Membrane</location>
        <topology evidence="2">Lipid-anchor</topology>
        <topology evidence="2">GPI-anchor</topology>
    </subcellularLocation>
    <subcellularLocation>
        <location evidence="1">Membrane</location>
        <topology evidence="1">Multi-pass membrane protein</topology>
    </subcellularLocation>
    <subcellularLocation>
        <location evidence="3">Secreted</location>
    </subcellularLocation>
</comment>
<feature type="compositionally biased region" description="Polar residues" evidence="15">
    <location>
        <begin position="362"/>
        <end position="373"/>
    </location>
</feature>
<evidence type="ECO:0000256" key="10">
    <source>
        <dbReference type="ARBA" id="ARBA00023136"/>
    </source>
</evidence>
<dbReference type="AlphaFoldDB" id="A0AAD4KV08"/>
<sequence>MRLYSVLTNITIFLSVLTRAQTQSLPACALKCLSDTLPQSACAPTNQTCICTNTDLVAKLSSCVTASCSVKDALTTVNVTNTECGVPVRDETAPSIIIPSVGFVVLLFIALRIFTRLVLTQLELGWDDWTTMLLGCFMVAINVGSILLGKAGLGKDIWTLSFQNIQRILYIFYIQELLYVICIVLTKICFLLFYTRIFPSSKMLWIIKVSGLLTLCYGIAFLFALSFQCSPVSFNWEGWDGEHEGSCVQKNTLVVVAGALNAVFDVWVIALPIPALLRLQASISTKLQIIAMFSVGFLVTGVSIYRIVMLKIFATSTNPTWDNAAGGYWSIVEVDVGVFILCMPALRSLLSRLLPGVFGSTKGKSSAGPSSSQKKFRAASGSYPNTSFIQLIEVDGGKGANGAGGDS</sequence>
<evidence type="ECO:0000256" key="9">
    <source>
        <dbReference type="ARBA" id="ARBA00022989"/>
    </source>
</evidence>
<dbReference type="PROSITE" id="PS52012">
    <property type="entry name" value="CFEM"/>
    <property type="match status" value="1"/>
</dbReference>
<dbReference type="InterPro" id="IPR052337">
    <property type="entry name" value="SAT4-like"/>
</dbReference>
<gene>
    <name evidence="19" type="ORF">BGW36DRAFT_381226</name>
</gene>
<evidence type="ECO:0000259" key="18">
    <source>
        <dbReference type="PROSITE" id="PS52012"/>
    </source>
</evidence>
<comment type="similarity">
    <text evidence="4">Belongs to the RBT5 family.</text>
</comment>
<keyword evidence="12" id="KW-0449">Lipoprotein</keyword>
<feature type="region of interest" description="Disordered" evidence="15">
    <location>
        <begin position="361"/>
        <end position="380"/>
    </location>
</feature>
<feature type="transmembrane region" description="Helical" evidence="16">
    <location>
        <begin position="96"/>
        <end position="119"/>
    </location>
</feature>
<protein>
    <submittedName>
        <fullName evidence="19">Integral membrane protein</fullName>
    </submittedName>
</protein>
<dbReference type="RefSeq" id="XP_046071490.1">
    <property type="nucleotide sequence ID" value="XM_046216408.1"/>
</dbReference>
<keyword evidence="8 17" id="KW-0732">Signal</keyword>
<organism evidence="19 20">
    <name type="scientific">Talaromyces proteolyticus</name>
    <dbReference type="NCBI Taxonomy" id="1131652"/>
    <lineage>
        <taxon>Eukaryota</taxon>
        <taxon>Fungi</taxon>
        <taxon>Dikarya</taxon>
        <taxon>Ascomycota</taxon>
        <taxon>Pezizomycotina</taxon>
        <taxon>Eurotiomycetes</taxon>
        <taxon>Eurotiomycetidae</taxon>
        <taxon>Eurotiales</taxon>
        <taxon>Trichocomaceae</taxon>
        <taxon>Talaromyces</taxon>
        <taxon>Talaromyces sect. Bacilispori</taxon>
    </lineage>
</organism>
<name>A0AAD4KV08_9EURO</name>
<evidence type="ECO:0000256" key="15">
    <source>
        <dbReference type="SAM" id="MobiDB-lite"/>
    </source>
</evidence>
<keyword evidence="10 16" id="KW-0472">Membrane</keyword>
<evidence type="ECO:0000256" key="16">
    <source>
        <dbReference type="SAM" id="Phobius"/>
    </source>
</evidence>
<feature type="transmembrane region" description="Helical" evidence="16">
    <location>
        <begin position="205"/>
        <end position="227"/>
    </location>
</feature>
<keyword evidence="7 16" id="KW-0812">Transmembrane</keyword>
<comment type="caution">
    <text evidence="19">The sequence shown here is derived from an EMBL/GenBank/DDBJ whole genome shotgun (WGS) entry which is preliminary data.</text>
</comment>
<evidence type="ECO:0000256" key="14">
    <source>
        <dbReference type="PROSITE-ProRule" id="PRU01356"/>
    </source>
</evidence>
<evidence type="ECO:0000256" key="17">
    <source>
        <dbReference type="SAM" id="SignalP"/>
    </source>
</evidence>
<evidence type="ECO:0000256" key="1">
    <source>
        <dbReference type="ARBA" id="ARBA00004141"/>
    </source>
</evidence>
<keyword evidence="6" id="KW-0336">GPI-anchor</keyword>
<evidence type="ECO:0000256" key="3">
    <source>
        <dbReference type="ARBA" id="ARBA00004613"/>
    </source>
</evidence>
<dbReference type="GO" id="GO:0098552">
    <property type="term" value="C:side of membrane"/>
    <property type="evidence" value="ECO:0007669"/>
    <property type="project" value="UniProtKB-KW"/>
</dbReference>
<keyword evidence="11 14" id="KW-1015">Disulfide bond</keyword>
<evidence type="ECO:0000256" key="2">
    <source>
        <dbReference type="ARBA" id="ARBA00004589"/>
    </source>
</evidence>
<dbReference type="Pfam" id="PF05730">
    <property type="entry name" value="CFEM"/>
    <property type="match status" value="1"/>
</dbReference>
<feature type="domain" description="CFEM" evidence="18">
    <location>
        <begin position="2"/>
        <end position="113"/>
    </location>
</feature>
<proteinExistence type="inferred from homology"/>
<keyword evidence="5" id="KW-0964">Secreted</keyword>
<dbReference type="InterPro" id="IPR049326">
    <property type="entry name" value="Rhodopsin_dom_fungi"/>
</dbReference>
<feature type="transmembrane region" description="Helical" evidence="16">
    <location>
        <begin position="168"/>
        <end position="193"/>
    </location>
</feature>
<dbReference type="Pfam" id="PF20684">
    <property type="entry name" value="Fung_rhodopsin"/>
    <property type="match status" value="1"/>
</dbReference>
<comment type="similarity">
    <text evidence="13">Belongs to the SAT4 family.</text>
</comment>